<comment type="caution">
    <text evidence="2">The sequence shown here is derived from an EMBL/GenBank/DDBJ whole genome shotgun (WGS) entry which is preliminary data.</text>
</comment>
<keyword evidence="1" id="KW-0732">Signal</keyword>
<dbReference type="EMBL" id="JAVDUM010000011">
    <property type="protein sequence ID" value="MDR6867986.1"/>
    <property type="molecule type" value="Genomic_DNA"/>
</dbReference>
<dbReference type="PROSITE" id="PS51257">
    <property type="entry name" value="PROKAR_LIPOPROTEIN"/>
    <property type="match status" value="1"/>
</dbReference>
<accession>A0ABU1SEF0</accession>
<evidence type="ECO:0008006" key="4">
    <source>
        <dbReference type="Google" id="ProtNLM"/>
    </source>
</evidence>
<proteinExistence type="predicted"/>
<evidence type="ECO:0000256" key="1">
    <source>
        <dbReference type="SAM" id="SignalP"/>
    </source>
</evidence>
<organism evidence="2 3">
    <name type="scientific">Microbacterium resistens</name>
    <dbReference type="NCBI Taxonomy" id="156977"/>
    <lineage>
        <taxon>Bacteria</taxon>
        <taxon>Bacillati</taxon>
        <taxon>Actinomycetota</taxon>
        <taxon>Actinomycetes</taxon>
        <taxon>Micrococcales</taxon>
        <taxon>Microbacteriaceae</taxon>
        <taxon>Microbacterium</taxon>
    </lineage>
</organism>
<sequence>MPLRTLIDARRRLAVLAGSVLAGAAVTGIALTACAPQATAQDGLLVVRDGALRAPDADCAGSGSALFLHAGAVLTAVDDDGRTVLEATLPSGRADRSDDKDYGSASRIPTVCAFPFPAAALEDGRPYTFRVDGTEIGRTEIRRTRDDLAVVAYPLLGDPSATTGDDR</sequence>
<name>A0ABU1SEF0_9MICO</name>
<feature type="signal peptide" evidence="1">
    <location>
        <begin position="1"/>
        <end position="24"/>
    </location>
</feature>
<gene>
    <name evidence="2" type="ORF">J2Y69_002594</name>
</gene>
<feature type="chain" id="PRO_5045134986" description="Lipoprotein" evidence="1">
    <location>
        <begin position="25"/>
        <end position="167"/>
    </location>
</feature>
<evidence type="ECO:0000313" key="3">
    <source>
        <dbReference type="Proteomes" id="UP001259347"/>
    </source>
</evidence>
<reference evidence="2 3" key="1">
    <citation type="submission" date="2023-07" db="EMBL/GenBank/DDBJ databases">
        <title>Sorghum-associated microbial communities from plants grown in Nebraska, USA.</title>
        <authorList>
            <person name="Schachtman D."/>
        </authorList>
    </citation>
    <scope>NUCLEOTIDE SEQUENCE [LARGE SCALE GENOMIC DNA]</scope>
    <source>
        <strain evidence="2 3">2980</strain>
    </source>
</reference>
<dbReference type="Proteomes" id="UP001259347">
    <property type="component" value="Unassembled WGS sequence"/>
</dbReference>
<protein>
    <recommendedName>
        <fullName evidence="4">Lipoprotein</fullName>
    </recommendedName>
</protein>
<dbReference type="RefSeq" id="WP_310021351.1">
    <property type="nucleotide sequence ID" value="NZ_JAVDUM010000011.1"/>
</dbReference>
<evidence type="ECO:0000313" key="2">
    <source>
        <dbReference type="EMBL" id="MDR6867986.1"/>
    </source>
</evidence>
<keyword evidence="3" id="KW-1185">Reference proteome</keyword>